<evidence type="ECO:0000256" key="20">
    <source>
        <dbReference type="SAM" id="Phobius"/>
    </source>
</evidence>
<dbReference type="PRINTS" id="PR01166">
    <property type="entry name" value="CYCOXIDASEII"/>
</dbReference>
<keyword evidence="7 18" id="KW-0812">Transmembrane</keyword>
<dbReference type="PROSITE" id="PS00078">
    <property type="entry name" value="COX2"/>
    <property type="match status" value="1"/>
</dbReference>
<dbReference type="GO" id="GO:0016491">
    <property type="term" value="F:oxidoreductase activity"/>
    <property type="evidence" value="ECO:0007669"/>
    <property type="project" value="InterPro"/>
</dbReference>
<keyword evidence="14 20" id="KW-0472">Membrane</keyword>
<dbReference type="PANTHER" id="PTHR22888:SF9">
    <property type="entry name" value="CYTOCHROME C OXIDASE SUBUNIT 2"/>
    <property type="match status" value="1"/>
</dbReference>
<dbReference type="Gene3D" id="2.60.40.420">
    <property type="entry name" value="Cupredoxins - blue copper proteins"/>
    <property type="match status" value="1"/>
</dbReference>
<comment type="subcellular location">
    <subcellularLocation>
        <location evidence="18">Cell membrane</location>
        <topology evidence="18">Multi-pass membrane protein</topology>
    </subcellularLocation>
    <subcellularLocation>
        <location evidence="1">Membrane</location>
        <topology evidence="1">Multi-pass membrane protein</topology>
    </subcellularLocation>
    <subcellularLocation>
        <location evidence="2">Periplasm</location>
    </subcellularLocation>
</comment>
<keyword evidence="8 17" id="KW-0479">Metal-binding</keyword>
<dbReference type="Pfam" id="PF00116">
    <property type="entry name" value="COX2"/>
    <property type="match status" value="1"/>
</dbReference>
<reference evidence="25" key="1">
    <citation type="submission" date="2021-01" db="EMBL/GenBank/DDBJ databases">
        <title>Genome sequence of strain Noviherbaspirillum sp. DKR-6.</title>
        <authorList>
            <person name="Chaudhary D.K."/>
        </authorList>
    </citation>
    <scope>NUCLEOTIDE SEQUENCE</scope>
    <source>
        <strain evidence="25">DKR-6</strain>
    </source>
</reference>
<accession>A0A934SSN3</accession>
<feature type="domain" description="Cytochrome oxidase subunit II copper A binding" evidence="22">
    <location>
        <begin position="128"/>
        <end position="269"/>
    </location>
</feature>
<dbReference type="InterPro" id="IPR008972">
    <property type="entry name" value="Cupredoxin"/>
</dbReference>
<dbReference type="InterPro" id="IPR011759">
    <property type="entry name" value="Cyt_c_oxidase_su2_TM_dom"/>
</dbReference>
<evidence type="ECO:0000256" key="19">
    <source>
        <dbReference type="RuleBase" id="RU004024"/>
    </source>
</evidence>
<feature type="transmembrane region" description="Helical" evidence="20">
    <location>
        <begin position="99"/>
        <end position="117"/>
    </location>
</feature>
<evidence type="ECO:0000256" key="8">
    <source>
        <dbReference type="ARBA" id="ARBA00022723"/>
    </source>
</evidence>
<dbReference type="GO" id="GO:0005886">
    <property type="term" value="C:plasma membrane"/>
    <property type="evidence" value="ECO:0007669"/>
    <property type="project" value="UniProtKB-SubCell"/>
</dbReference>
<dbReference type="PANTHER" id="PTHR22888">
    <property type="entry name" value="CYTOCHROME C OXIDASE, SUBUNIT II"/>
    <property type="match status" value="1"/>
</dbReference>
<keyword evidence="26" id="KW-1185">Reference proteome</keyword>
<keyword evidence="4 18" id="KW-0813">Transport</keyword>
<keyword evidence="13 19" id="KW-0186">Copper</keyword>
<dbReference type="GO" id="GO:0042597">
    <property type="term" value="C:periplasmic space"/>
    <property type="evidence" value="ECO:0007669"/>
    <property type="project" value="UniProtKB-SubCell"/>
</dbReference>
<evidence type="ECO:0000256" key="16">
    <source>
        <dbReference type="ARBA" id="ARBA00047816"/>
    </source>
</evidence>
<evidence type="ECO:0000256" key="6">
    <source>
        <dbReference type="ARBA" id="ARBA00022660"/>
    </source>
</evidence>
<dbReference type="InterPro" id="IPR002429">
    <property type="entry name" value="CcO_II-like_C"/>
</dbReference>
<feature type="chain" id="PRO_5037035798" description="Cytochrome c oxidase subunit 2" evidence="21">
    <location>
        <begin position="26"/>
        <end position="386"/>
    </location>
</feature>
<dbReference type="SUPFAM" id="SSF49503">
    <property type="entry name" value="Cupredoxins"/>
    <property type="match status" value="1"/>
</dbReference>
<comment type="catalytic activity">
    <reaction evidence="16 19">
        <text>4 Fe(II)-[cytochrome c] + O2 + 8 H(+)(in) = 4 Fe(III)-[cytochrome c] + 2 H2O + 4 H(+)(out)</text>
        <dbReference type="Rhea" id="RHEA:11436"/>
        <dbReference type="Rhea" id="RHEA-COMP:10350"/>
        <dbReference type="Rhea" id="RHEA-COMP:14399"/>
        <dbReference type="ChEBI" id="CHEBI:15377"/>
        <dbReference type="ChEBI" id="CHEBI:15378"/>
        <dbReference type="ChEBI" id="CHEBI:15379"/>
        <dbReference type="ChEBI" id="CHEBI:29033"/>
        <dbReference type="ChEBI" id="CHEBI:29034"/>
        <dbReference type="EC" id="7.1.1.9"/>
    </reaction>
</comment>
<evidence type="ECO:0000256" key="12">
    <source>
        <dbReference type="ARBA" id="ARBA00023004"/>
    </source>
</evidence>
<evidence type="ECO:0000256" key="5">
    <source>
        <dbReference type="ARBA" id="ARBA00022617"/>
    </source>
</evidence>
<evidence type="ECO:0000256" key="13">
    <source>
        <dbReference type="ARBA" id="ARBA00023008"/>
    </source>
</evidence>
<evidence type="ECO:0000256" key="1">
    <source>
        <dbReference type="ARBA" id="ARBA00004141"/>
    </source>
</evidence>
<organism evidence="25 26">
    <name type="scientific">Noviherbaspirillum pedocola</name>
    <dbReference type="NCBI Taxonomy" id="2801341"/>
    <lineage>
        <taxon>Bacteria</taxon>
        <taxon>Pseudomonadati</taxon>
        <taxon>Pseudomonadota</taxon>
        <taxon>Betaproteobacteria</taxon>
        <taxon>Burkholderiales</taxon>
        <taxon>Oxalobacteraceae</taxon>
        <taxon>Noviherbaspirillum</taxon>
    </lineage>
</organism>
<name>A0A934SSN3_9BURK</name>
<evidence type="ECO:0000256" key="21">
    <source>
        <dbReference type="SAM" id="SignalP"/>
    </source>
</evidence>
<dbReference type="GO" id="GO:0005507">
    <property type="term" value="F:copper ion binding"/>
    <property type="evidence" value="ECO:0007669"/>
    <property type="project" value="InterPro"/>
</dbReference>
<sequence length="386" mass="42215">MKHAKRLLRSMLGAVFMAAMMPALAVVDSPGGPAVREMGFQPPVTAIAAEVFTLHNWMIGICFVIFVGVFGVMLYSIIKHRKSVGHQAASFHESTAVEIGWTIIPFIIIVLMALPATRTVVAMKDTSGADLTIKATGMQWKWGYDYLKGEGEGISFLSNLSTPREQTVDPTKVKNDNYLIEVDNPLVVPVNKKVRIITTANDVIHSWGVPAFAVKQDAIPGFVRDTWFRAEKVGVYRGNCYELCGKDHAFMPIVVNVLSEGDYRKWVDDKKKAMAAMADDPNKTWTIDELKTRGEKVYAANCAACHQPTGKGVPGAFPALDGSKVVNGPKADQIHILLNGRNAMPAWKAVLSDTDIAAAITYTRNSWSNKASENIVQPAEVLAARK</sequence>
<evidence type="ECO:0000256" key="15">
    <source>
        <dbReference type="ARBA" id="ARBA00024688"/>
    </source>
</evidence>
<evidence type="ECO:0000256" key="17">
    <source>
        <dbReference type="PROSITE-ProRule" id="PRU00433"/>
    </source>
</evidence>
<evidence type="ECO:0000259" key="23">
    <source>
        <dbReference type="PROSITE" id="PS50999"/>
    </source>
</evidence>
<gene>
    <name evidence="25" type="primary">coxB</name>
    <name evidence="25" type="ORF">JJB74_08980</name>
</gene>
<dbReference type="RefSeq" id="WP_200591518.1">
    <property type="nucleotide sequence ID" value="NZ_JAEPBG010000003.1"/>
</dbReference>
<dbReference type="GO" id="GO:0042773">
    <property type="term" value="P:ATP synthesis coupled electron transport"/>
    <property type="evidence" value="ECO:0007669"/>
    <property type="project" value="TreeGrafter"/>
</dbReference>
<evidence type="ECO:0000256" key="7">
    <source>
        <dbReference type="ARBA" id="ARBA00022692"/>
    </source>
</evidence>
<dbReference type="GO" id="GO:0020037">
    <property type="term" value="F:heme binding"/>
    <property type="evidence" value="ECO:0007669"/>
    <property type="project" value="InterPro"/>
</dbReference>
<evidence type="ECO:0000256" key="10">
    <source>
        <dbReference type="ARBA" id="ARBA00022982"/>
    </source>
</evidence>
<feature type="domain" description="Cytochrome c" evidence="24">
    <location>
        <begin position="289"/>
        <end position="367"/>
    </location>
</feature>
<dbReference type="Pfam" id="PF13442">
    <property type="entry name" value="Cytochrome_CBB3"/>
    <property type="match status" value="1"/>
</dbReference>
<dbReference type="EMBL" id="JAEPBG010000003">
    <property type="protein sequence ID" value="MBK4734735.1"/>
    <property type="molecule type" value="Genomic_DNA"/>
</dbReference>
<dbReference type="InterPro" id="IPR036909">
    <property type="entry name" value="Cyt_c-like_dom_sf"/>
</dbReference>
<keyword evidence="6 18" id="KW-0679">Respiratory chain</keyword>
<dbReference type="PROSITE" id="PS50857">
    <property type="entry name" value="COX2_CUA"/>
    <property type="match status" value="1"/>
</dbReference>
<evidence type="ECO:0000256" key="2">
    <source>
        <dbReference type="ARBA" id="ARBA00004418"/>
    </source>
</evidence>
<dbReference type="NCBIfam" id="TIGR02866">
    <property type="entry name" value="CoxB"/>
    <property type="match status" value="1"/>
</dbReference>
<evidence type="ECO:0000259" key="22">
    <source>
        <dbReference type="PROSITE" id="PS50857"/>
    </source>
</evidence>
<evidence type="ECO:0000313" key="26">
    <source>
        <dbReference type="Proteomes" id="UP000622890"/>
    </source>
</evidence>
<dbReference type="InterPro" id="IPR009056">
    <property type="entry name" value="Cyt_c-like_dom"/>
</dbReference>
<evidence type="ECO:0000256" key="3">
    <source>
        <dbReference type="ARBA" id="ARBA00007866"/>
    </source>
</evidence>
<dbReference type="PROSITE" id="PS50999">
    <property type="entry name" value="COX2_TM"/>
    <property type="match status" value="1"/>
</dbReference>
<dbReference type="InterPro" id="IPR045187">
    <property type="entry name" value="CcO_II"/>
</dbReference>
<keyword evidence="11 20" id="KW-1133">Transmembrane helix</keyword>
<evidence type="ECO:0000256" key="18">
    <source>
        <dbReference type="RuleBase" id="RU000456"/>
    </source>
</evidence>
<feature type="signal peptide" evidence="21">
    <location>
        <begin position="1"/>
        <end position="25"/>
    </location>
</feature>
<feature type="domain" description="Cytochrome oxidase subunit II transmembrane region profile" evidence="23">
    <location>
        <begin position="32"/>
        <end position="127"/>
    </location>
</feature>
<evidence type="ECO:0000259" key="24">
    <source>
        <dbReference type="PROSITE" id="PS51007"/>
    </source>
</evidence>
<dbReference type="Gene3D" id="1.10.287.90">
    <property type="match status" value="1"/>
</dbReference>
<comment type="similarity">
    <text evidence="3 18">Belongs to the cytochrome c oxidase subunit 2 family.</text>
</comment>
<dbReference type="SUPFAM" id="SSF81464">
    <property type="entry name" value="Cytochrome c oxidase subunit II-like, transmembrane region"/>
    <property type="match status" value="1"/>
</dbReference>
<dbReference type="Proteomes" id="UP000622890">
    <property type="component" value="Unassembled WGS sequence"/>
</dbReference>
<proteinExistence type="inferred from homology"/>
<dbReference type="InterPro" id="IPR036257">
    <property type="entry name" value="Cyt_c_oxidase_su2_TM_sf"/>
</dbReference>
<comment type="function">
    <text evidence="15 19">Subunits I and II form the functional core of the enzyme complex. Electrons originating in cytochrome c are transferred via heme a and Cu(A) to the binuclear center formed by heme a3 and Cu(B).</text>
</comment>
<evidence type="ECO:0000256" key="14">
    <source>
        <dbReference type="ARBA" id="ARBA00023136"/>
    </source>
</evidence>
<dbReference type="GO" id="GO:0004129">
    <property type="term" value="F:cytochrome-c oxidase activity"/>
    <property type="evidence" value="ECO:0007669"/>
    <property type="project" value="UniProtKB-EC"/>
</dbReference>
<dbReference type="AlphaFoldDB" id="A0A934SSN3"/>
<dbReference type="Gene3D" id="1.10.760.10">
    <property type="entry name" value="Cytochrome c-like domain"/>
    <property type="match status" value="1"/>
</dbReference>
<dbReference type="InterPro" id="IPR014222">
    <property type="entry name" value="Cyt_c_oxidase_su2"/>
</dbReference>
<keyword evidence="21" id="KW-0732">Signal</keyword>
<keyword evidence="12 17" id="KW-0408">Iron</keyword>
<protein>
    <recommendedName>
        <fullName evidence="19">Cytochrome c oxidase subunit 2</fullName>
        <ecNumber evidence="19">7.1.1.9</ecNumber>
    </recommendedName>
</protein>
<keyword evidence="10 18" id="KW-0249">Electron transport</keyword>
<evidence type="ECO:0000313" key="25">
    <source>
        <dbReference type="EMBL" id="MBK4734735.1"/>
    </source>
</evidence>
<dbReference type="PROSITE" id="PS51007">
    <property type="entry name" value="CYTC"/>
    <property type="match status" value="1"/>
</dbReference>
<dbReference type="InterPro" id="IPR001505">
    <property type="entry name" value="Copper_CuA"/>
</dbReference>
<dbReference type="Pfam" id="PF02790">
    <property type="entry name" value="COX2_TM"/>
    <property type="match status" value="1"/>
</dbReference>
<evidence type="ECO:0000256" key="4">
    <source>
        <dbReference type="ARBA" id="ARBA00022448"/>
    </source>
</evidence>
<feature type="transmembrane region" description="Helical" evidence="20">
    <location>
        <begin position="57"/>
        <end position="78"/>
    </location>
</feature>
<keyword evidence="5 17" id="KW-0349">Heme</keyword>
<comment type="caution">
    <text evidence="25">The sequence shown here is derived from an EMBL/GenBank/DDBJ whole genome shotgun (WGS) entry which is preliminary data.</text>
</comment>
<evidence type="ECO:0000256" key="9">
    <source>
        <dbReference type="ARBA" id="ARBA00022967"/>
    </source>
</evidence>
<keyword evidence="9" id="KW-1278">Translocase</keyword>
<evidence type="ECO:0000256" key="11">
    <source>
        <dbReference type="ARBA" id="ARBA00022989"/>
    </source>
</evidence>
<comment type="cofactor">
    <cofactor evidence="19">
        <name>Cu cation</name>
        <dbReference type="ChEBI" id="CHEBI:23378"/>
    </cofactor>
    <text evidence="19">Binds a copper A center.</text>
</comment>
<dbReference type="EC" id="7.1.1.9" evidence="19"/>